<dbReference type="EMBL" id="CP004373">
    <property type="protein sequence ID" value="AHK70434.1"/>
    <property type="molecule type" value="Genomic_DNA"/>
</dbReference>
<proteinExistence type="predicted"/>
<dbReference type="AlphaFoldDB" id="A0A067Z2H7"/>
<name>A0A067Z2H7_GLUOY</name>
<evidence type="ECO:0000313" key="2">
    <source>
        <dbReference type="Proteomes" id="UP000031656"/>
    </source>
</evidence>
<protein>
    <submittedName>
        <fullName evidence="1">Uncharacterized protein</fullName>
    </submittedName>
</protein>
<evidence type="ECO:0000313" key="1">
    <source>
        <dbReference type="EMBL" id="AHK70434.1"/>
    </source>
</evidence>
<dbReference type="KEGG" id="goy:GLS_c05190"/>
<accession>A0A067Z2H7</accession>
<organism evidence="1 2">
    <name type="scientific">Gluconobacter oxydans DSM 3504</name>
    <dbReference type="NCBI Taxonomy" id="1288313"/>
    <lineage>
        <taxon>Bacteria</taxon>
        <taxon>Pseudomonadati</taxon>
        <taxon>Pseudomonadota</taxon>
        <taxon>Alphaproteobacteria</taxon>
        <taxon>Acetobacterales</taxon>
        <taxon>Acetobacteraceae</taxon>
        <taxon>Gluconobacter</taxon>
    </lineage>
</organism>
<dbReference type="Proteomes" id="UP000031656">
    <property type="component" value="Chromosome"/>
</dbReference>
<reference evidence="1 2" key="1">
    <citation type="journal article" date="2015" name="Appl. Microbiol. Biotechnol.">
        <title>The consequence of an additional NADH dehydrogenase paralog on the growth of Gluconobacter oxydans DSM3504.</title>
        <authorList>
            <person name="Kostner D."/>
            <person name="Luchterhand B."/>
            <person name="Junker A."/>
            <person name="Volland S."/>
            <person name="Daniel R."/>
            <person name="Buchs J."/>
            <person name="Liebl W."/>
            <person name="Ehrenreich A."/>
        </authorList>
    </citation>
    <scope>NUCLEOTIDE SEQUENCE [LARGE SCALE GENOMIC DNA]</scope>
    <source>
        <strain evidence="1">DSM 3504</strain>
    </source>
</reference>
<sequence>MDDRHFCALHVVLTEKLRVNRRLWEDGLFALGRSVWEM</sequence>
<gene>
    <name evidence="1" type="ORF">GLS_c05190</name>
</gene>
<dbReference type="HOGENOM" id="CLU_3328414_0_0_5"/>